<keyword evidence="1" id="KW-0812">Transmembrane</keyword>
<dbReference type="PROSITE" id="PS51257">
    <property type="entry name" value="PROKAR_LIPOPROTEIN"/>
    <property type="match status" value="1"/>
</dbReference>
<protein>
    <submittedName>
        <fullName evidence="3">Antibiotic resistance protein VanZ</fullName>
    </submittedName>
</protein>
<dbReference type="InterPro" id="IPR053150">
    <property type="entry name" value="Teicoplanin_resist-assoc"/>
</dbReference>
<dbReference type="AlphaFoldDB" id="A0A919JUT8"/>
<keyword evidence="1" id="KW-1133">Transmembrane helix</keyword>
<feature type="domain" description="VanZ-like" evidence="2">
    <location>
        <begin position="10"/>
        <end position="130"/>
    </location>
</feature>
<feature type="transmembrane region" description="Helical" evidence="1">
    <location>
        <begin position="114"/>
        <end position="132"/>
    </location>
</feature>
<gene>
    <name evidence="3" type="ORF">Ari01nite_14090</name>
</gene>
<accession>A0A919JUT8</accession>
<dbReference type="Pfam" id="PF04892">
    <property type="entry name" value="VanZ"/>
    <property type="match status" value="1"/>
</dbReference>
<keyword evidence="1" id="KW-0472">Membrane</keyword>
<comment type="caution">
    <text evidence="3">The sequence shown here is derived from an EMBL/GenBank/DDBJ whole genome shotgun (WGS) entry which is preliminary data.</text>
</comment>
<evidence type="ECO:0000313" key="4">
    <source>
        <dbReference type="Proteomes" id="UP000636960"/>
    </source>
</evidence>
<organism evidence="3 4">
    <name type="scientific">Paractinoplanes rishiriensis</name>
    <dbReference type="NCBI Taxonomy" id="1050105"/>
    <lineage>
        <taxon>Bacteria</taxon>
        <taxon>Bacillati</taxon>
        <taxon>Actinomycetota</taxon>
        <taxon>Actinomycetes</taxon>
        <taxon>Micromonosporales</taxon>
        <taxon>Micromonosporaceae</taxon>
        <taxon>Paractinoplanes</taxon>
    </lineage>
</organism>
<evidence type="ECO:0000256" key="1">
    <source>
        <dbReference type="SAM" id="Phobius"/>
    </source>
</evidence>
<feature type="transmembrane region" description="Helical" evidence="1">
    <location>
        <begin position="47"/>
        <end position="69"/>
    </location>
</feature>
<reference evidence="3" key="1">
    <citation type="submission" date="2021-01" db="EMBL/GenBank/DDBJ databases">
        <title>Whole genome shotgun sequence of Actinoplanes rishiriensis NBRC 108556.</title>
        <authorList>
            <person name="Komaki H."/>
            <person name="Tamura T."/>
        </authorList>
    </citation>
    <scope>NUCLEOTIDE SEQUENCE</scope>
    <source>
        <strain evidence="3">NBRC 108556</strain>
    </source>
</reference>
<dbReference type="PANTHER" id="PTHR36834">
    <property type="entry name" value="MEMBRANE PROTEIN-RELATED"/>
    <property type="match status" value="1"/>
</dbReference>
<evidence type="ECO:0000313" key="3">
    <source>
        <dbReference type="EMBL" id="GIE93944.1"/>
    </source>
</evidence>
<evidence type="ECO:0000259" key="2">
    <source>
        <dbReference type="Pfam" id="PF04892"/>
    </source>
</evidence>
<name>A0A919JUT8_9ACTN</name>
<dbReference type="InterPro" id="IPR006976">
    <property type="entry name" value="VanZ-like"/>
</dbReference>
<sequence>MRRTVMVLMFLGYACAVIGVTVFPIAPHPESYYGGEPWWTMLHYIPFLVDAPSFILNILMFVPFGVLVPLLRPRADSYRRLFGLAAAASAGIELVQLIVMLTLGSRRTVDVNDLIANTAGALAGLLVLRLAIPHRKHRQRLGVSPARVD</sequence>
<feature type="transmembrane region" description="Helical" evidence="1">
    <location>
        <begin position="81"/>
        <end position="102"/>
    </location>
</feature>
<proteinExistence type="predicted"/>
<dbReference type="EMBL" id="BOMV01000007">
    <property type="protein sequence ID" value="GIE93944.1"/>
    <property type="molecule type" value="Genomic_DNA"/>
</dbReference>
<dbReference type="PANTHER" id="PTHR36834:SF1">
    <property type="entry name" value="INTEGRAL MEMBRANE PROTEIN"/>
    <property type="match status" value="1"/>
</dbReference>
<feature type="transmembrane region" description="Helical" evidence="1">
    <location>
        <begin position="7"/>
        <end position="27"/>
    </location>
</feature>
<keyword evidence="4" id="KW-1185">Reference proteome</keyword>
<dbReference type="Proteomes" id="UP000636960">
    <property type="component" value="Unassembled WGS sequence"/>
</dbReference>